<keyword evidence="5 10" id="KW-0346">Stress response</keyword>
<dbReference type="GO" id="GO:0000774">
    <property type="term" value="F:adenyl-nucleotide exchange factor activity"/>
    <property type="evidence" value="ECO:0007669"/>
    <property type="project" value="InterPro"/>
</dbReference>
<dbReference type="GO" id="GO:0051087">
    <property type="term" value="F:protein-folding chaperone binding"/>
    <property type="evidence" value="ECO:0007669"/>
    <property type="project" value="InterPro"/>
</dbReference>
<dbReference type="Gene3D" id="2.30.22.10">
    <property type="entry name" value="Head domain of nucleotide exchange factor GrpE"/>
    <property type="match status" value="1"/>
</dbReference>
<dbReference type="AlphaFoldDB" id="A0A1I0SFQ7"/>
<dbReference type="CDD" id="cd00446">
    <property type="entry name" value="GrpE"/>
    <property type="match status" value="1"/>
</dbReference>
<protein>
    <recommendedName>
        <fullName evidence="8 10">Protein GrpE</fullName>
    </recommendedName>
    <alternativeName>
        <fullName evidence="9 10">HSP-70 cofactor</fullName>
    </alternativeName>
</protein>
<accession>A0A1I0SFQ7</accession>
<feature type="compositionally biased region" description="Basic and acidic residues" evidence="13">
    <location>
        <begin position="27"/>
        <end position="58"/>
    </location>
</feature>
<dbReference type="GO" id="GO:0042803">
    <property type="term" value="F:protein homodimerization activity"/>
    <property type="evidence" value="ECO:0007669"/>
    <property type="project" value="InterPro"/>
</dbReference>
<dbReference type="SUPFAM" id="SSF58014">
    <property type="entry name" value="Coiled-coil domain of nucleotide exchange factor GrpE"/>
    <property type="match status" value="1"/>
</dbReference>
<evidence type="ECO:0000256" key="2">
    <source>
        <dbReference type="ARBA" id="ARBA00009054"/>
    </source>
</evidence>
<evidence type="ECO:0000256" key="10">
    <source>
        <dbReference type="HAMAP-Rule" id="MF_01151"/>
    </source>
</evidence>
<comment type="function">
    <text evidence="7 10 11">Participates actively in the response to hyperosmotic and heat shock by preventing the aggregation of stress-denatured proteins, in association with DnaK and GrpE. It is the nucleotide exchange factor for DnaK and may function as a thermosensor. Unfolded proteins bind initially to DnaJ; upon interaction with the DnaJ-bound protein, DnaK hydrolyzes its bound ATP, resulting in the formation of a stable complex. GrpE releases ADP from DnaK; ATP binding to DnaK triggers the release of the substrate protein, thus completing the reaction cycle. Several rounds of ATP-dependent interactions between DnaJ, DnaK and GrpE are required for fully efficient folding.</text>
</comment>
<dbReference type="NCBIfam" id="NF010738">
    <property type="entry name" value="PRK14140.1"/>
    <property type="match status" value="1"/>
</dbReference>
<organism evidence="14 15">
    <name type="scientific">Parageobacillus thermantarcticus</name>
    <dbReference type="NCBI Taxonomy" id="186116"/>
    <lineage>
        <taxon>Bacteria</taxon>
        <taxon>Bacillati</taxon>
        <taxon>Bacillota</taxon>
        <taxon>Bacilli</taxon>
        <taxon>Bacillales</taxon>
        <taxon>Anoxybacillaceae</taxon>
        <taxon>Parageobacillus</taxon>
    </lineage>
</organism>
<dbReference type="InterPro" id="IPR000740">
    <property type="entry name" value="GrpE"/>
</dbReference>
<evidence type="ECO:0000256" key="4">
    <source>
        <dbReference type="ARBA" id="ARBA00022490"/>
    </source>
</evidence>
<comment type="similarity">
    <text evidence="2 10 12">Belongs to the GrpE family.</text>
</comment>
<dbReference type="InterPro" id="IPR009012">
    <property type="entry name" value="GrpE_head"/>
</dbReference>
<dbReference type="SUPFAM" id="SSF51064">
    <property type="entry name" value="Head domain of nucleotide exchange factor GrpE"/>
    <property type="match status" value="1"/>
</dbReference>
<reference evidence="15" key="1">
    <citation type="submission" date="2016-10" db="EMBL/GenBank/DDBJ databases">
        <authorList>
            <person name="Varghese N."/>
            <person name="Submissions S."/>
        </authorList>
    </citation>
    <scope>NUCLEOTIDE SEQUENCE [LARGE SCALE GENOMIC DNA]</scope>
    <source>
        <strain evidence="15">M1</strain>
    </source>
</reference>
<dbReference type="EMBL" id="FOJS01000001">
    <property type="protein sequence ID" value="SFA38322.1"/>
    <property type="molecule type" value="Genomic_DNA"/>
</dbReference>
<feature type="region of interest" description="Disordered" evidence="13">
    <location>
        <begin position="1"/>
        <end position="77"/>
    </location>
</feature>
<dbReference type="STRING" id="186116.SAMN05192569_100175"/>
<keyword evidence="6 10" id="KW-0143">Chaperone</keyword>
<dbReference type="InterPro" id="IPR013805">
    <property type="entry name" value="GrpE_CC"/>
</dbReference>
<dbReference type="PANTHER" id="PTHR21237">
    <property type="entry name" value="GRPE PROTEIN"/>
    <property type="match status" value="1"/>
</dbReference>
<evidence type="ECO:0000313" key="15">
    <source>
        <dbReference type="Proteomes" id="UP000198650"/>
    </source>
</evidence>
<dbReference type="Pfam" id="PF01025">
    <property type="entry name" value="GrpE"/>
    <property type="match status" value="1"/>
</dbReference>
<evidence type="ECO:0000256" key="1">
    <source>
        <dbReference type="ARBA" id="ARBA00004496"/>
    </source>
</evidence>
<dbReference type="Proteomes" id="UP000198650">
    <property type="component" value="Unassembled WGS sequence"/>
</dbReference>
<evidence type="ECO:0000256" key="12">
    <source>
        <dbReference type="RuleBase" id="RU004478"/>
    </source>
</evidence>
<dbReference type="GO" id="GO:0006457">
    <property type="term" value="P:protein folding"/>
    <property type="evidence" value="ECO:0007669"/>
    <property type="project" value="InterPro"/>
</dbReference>
<comment type="subcellular location">
    <subcellularLocation>
        <location evidence="1 10">Cytoplasm</location>
    </subcellularLocation>
</comment>
<dbReference type="GO" id="GO:0051082">
    <property type="term" value="F:unfolded protein binding"/>
    <property type="evidence" value="ECO:0007669"/>
    <property type="project" value="TreeGrafter"/>
</dbReference>
<evidence type="ECO:0000256" key="6">
    <source>
        <dbReference type="ARBA" id="ARBA00023186"/>
    </source>
</evidence>
<gene>
    <name evidence="10" type="primary">grpE</name>
    <name evidence="14" type="ORF">SAMN05192569_100175</name>
</gene>
<dbReference type="RefSeq" id="WP_090947439.1">
    <property type="nucleotide sequence ID" value="NZ_FOJS01000001.1"/>
</dbReference>
<evidence type="ECO:0000256" key="3">
    <source>
        <dbReference type="ARBA" id="ARBA00011738"/>
    </source>
</evidence>
<dbReference type="OrthoDB" id="9812586at2"/>
<evidence type="ECO:0000256" key="11">
    <source>
        <dbReference type="RuleBase" id="RU000639"/>
    </source>
</evidence>
<name>A0A1I0SFQ7_9BACL</name>
<feature type="compositionally biased region" description="Polar residues" evidence="13">
    <location>
        <begin position="1"/>
        <end position="16"/>
    </location>
</feature>
<dbReference type="FunFam" id="2.30.22.10:FF:000001">
    <property type="entry name" value="Protein GrpE"/>
    <property type="match status" value="1"/>
</dbReference>
<dbReference type="Gene3D" id="3.90.20.20">
    <property type="match status" value="1"/>
</dbReference>
<evidence type="ECO:0000256" key="13">
    <source>
        <dbReference type="SAM" id="MobiDB-lite"/>
    </source>
</evidence>
<keyword evidence="15" id="KW-1185">Reference proteome</keyword>
<sequence>MEREQNASQEQATYEQVSPAENVEQQEEIKEHEENEHQEKNMLEEQEKNREENERHDVQEDEIEEQEKVQEEQNEELAAANAKIAELEAKIKEMENRYLRLYADFENFRRRTRQEMEAAEKYRAQSLVSDLLPALDNFERALKIKAEDEQAKSILQGMEMVYRSVLDALKKEGVEAIEAVGKPFDPHLHQAVMQVEDSNYEPNTVVEELQKGYKLKDRVIRPAMVKVSQ</sequence>
<dbReference type="PANTHER" id="PTHR21237:SF23">
    <property type="entry name" value="GRPE PROTEIN HOMOLOG, MITOCHONDRIAL"/>
    <property type="match status" value="1"/>
</dbReference>
<evidence type="ECO:0000256" key="7">
    <source>
        <dbReference type="ARBA" id="ARBA00053401"/>
    </source>
</evidence>
<dbReference type="PROSITE" id="PS01071">
    <property type="entry name" value="GRPE"/>
    <property type="match status" value="1"/>
</dbReference>
<comment type="subunit">
    <text evidence="3 10">Homodimer.</text>
</comment>
<evidence type="ECO:0000313" key="14">
    <source>
        <dbReference type="EMBL" id="SFA38322.1"/>
    </source>
</evidence>
<proteinExistence type="inferred from homology"/>
<evidence type="ECO:0000256" key="9">
    <source>
        <dbReference type="ARBA" id="ARBA00076414"/>
    </source>
</evidence>
<evidence type="ECO:0000256" key="8">
    <source>
        <dbReference type="ARBA" id="ARBA00072274"/>
    </source>
</evidence>
<dbReference type="GO" id="GO:0005737">
    <property type="term" value="C:cytoplasm"/>
    <property type="evidence" value="ECO:0007669"/>
    <property type="project" value="UniProtKB-SubCell"/>
</dbReference>
<dbReference type="HAMAP" id="MF_01151">
    <property type="entry name" value="GrpE"/>
    <property type="match status" value="1"/>
</dbReference>
<dbReference type="PRINTS" id="PR00773">
    <property type="entry name" value="GRPEPROTEIN"/>
</dbReference>
<dbReference type="FunFam" id="3.90.20.20:FF:000002">
    <property type="entry name" value="Protein GrpE"/>
    <property type="match status" value="1"/>
</dbReference>
<keyword evidence="4 10" id="KW-0963">Cytoplasm</keyword>
<evidence type="ECO:0000256" key="5">
    <source>
        <dbReference type="ARBA" id="ARBA00023016"/>
    </source>
</evidence>